<gene>
    <name evidence="2" type="ORF">E2C01_051102</name>
</gene>
<evidence type="ECO:0000256" key="1">
    <source>
        <dbReference type="SAM" id="MobiDB-lite"/>
    </source>
</evidence>
<evidence type="ECO:0000313" key="2">
    <source>
        <dbReference type="EMBL" id="MPC57127.1"/>
    </source>
</evidence>
<protein>
    <submittedName>
        <fullName evidence="2">Uncharacterized protein</fullName>
    </submittedName>
</protein>
<dbReference type="EMBL" id="VSRR010014526">
    <property type="protein sequence ID" value="MPC57127.1"/>
    <property type="molecule type" value="Genomic_DNA"/>
</dbReference>
<accession>A0A5B7GIN1</accession>
<dbReference type="AlphaFoldDB" id="A0A5B7GIN1"/>
<reference evidence="2 3" key="1">
    <citation type="submission" date="2019-05" db="EMBL/GenBank/DDBJ databases">
        <title>Another draft genome of Portunus trituberculatus and its Hox gene families provides insights of decapod evolution.</title>
        <authorList>
            <person name="Jeong J.-H."/>
            <person name="Song I."/>
            <person name="Kim S."/>
            <person name="Choi T."/>
            <person name="Kim D."/>
            <person name="Ryu S."/>
            <person name="Kim W."/>
        </authorList>
    </citation>
    <scope>NUCLEOTIDE SEQUENCE [LARGE SCALE GENOMIC DNA]</scope>
    <source>
        <tissue evidence="2">Muscle</tissue>
    </source>
</reference>
<evidence type="ECO:0000313" key="3">
    <source>
        <dbReference type="Proteomes" id="UP000324222"/>
    </source>
</evidence>
<keyword evidence="3" id="KW-1185">Reference proteome</keyword>
<name>A0A5B7GIN1_PORTR</name>
<comment type="caution">
    <text evidence="2">The sequence shown here is derived from an EMBL/GenBank/DDBJ whole genome shotgun (WGS) entry which is preliminary data.</text>
</comment>
<feature type="region of interest" description="Disordered" evidence="1">
    <location>
        <begin position="99"/>
        <end position="125"/>
    </location>
</feature>
<feature type="compositionally biased region" description="Basic residues" evidence="1">
    <location>
        <begin position="99"/>
        <end position="108"/>
    </location>
</feature>
<sequence>MRVGKASIIFFPYFFFNCFKLRGQDRSTHHHHCHHYTLVPITITITVLSAHHHHYCYLSQSFTLFNTITTTTNTFTTTITAIPSPPVLSSITKSHPFQHHHHYHHKHSPSSPTLHSHHHQHHNQAPSHILITHTANSHTTTTTTTTTTTSTYHNLLLLSIPLFDCGLLHIQVVSNNGLWLRLRCPGGGLRLLHRRLVHDKLVHSLLSFGKELSTCGKRIRKGLESRGIRTTLTFACGTLHLRHNLADLGAGGDCLFHERLVVFLYGVEVLHALWTHQELHRWFLEERHKLLNVVPAEGHQQRLTRWFTQSSNNIFVYKAPEPAPS</sequence>
<organism evidence="2 3">
    <name type="scientific">Portunus trituberculatus</name>
    <name type="common">Swimming crab</name>
    <name type="synonym">Neptunus trituberculatus</name>
    <dbReference type="NCBI Taxonomy" id="210409"/>
    <lineage>
        <taxon>Eukaryota</taxon>
        <taxon>Metazoa</taxon>
        <taxon>Ecdysozoa</taxon>
        <taxon>Arthropoda</taxon>
        <taxon>Crustacea</taxon>
        <taxon>Multicrustacea</taxon>
        <taxon>Malacostraca</taxon>
        <taxon>Eumalacostraca</taxon>
        <taxon>Eucarida</taxon>
        <taxon>Decapoda</taxon>
        <taxon>Pleocyemata</taxon>
        <taxon>Brachyura</taxon>
        <taxon>Eubrachyura</taxon>
        <taxon>Portunoidea</taxon>
        <taxon>Portunidae</taxon>
        <taxon>Portuninae</taxon>
        <taxon>Portunus</taxon>
    </lineage>
</organism>
<dbReference type="Proteomes" id="UP000324222">
    <property type="component" value="Unassembled WGS sequence"/>
</dbReference>
<proteinExistence type="predicted"/>